<comment type="caution">
    <text evidence="1">The sequence shown here is derived from an EMBL/GenBank/DDBJ whole genome shotgun (WGS) entry which is preliminary data.</text>
</comment>
<sequence>MSSCRRKILGMESKINSVLVLNDFLRRQTRRMSQEVHMAGTAEGRSMAMAIRDLWRSYGLSVRVEQHKALLT</sequence>
<evidence type="ECO:0000313" key="1">
    <source>
        <dbReference type="EMBL" id="CAG7826109.1"/>
    </source>
</evidence>
<proteinExistence type="predicted"/>
<accession>A0A8J2PK72</accession>
<dbReference type="AlphaFoldDB" id="A0A8J2PK72"/>
<reference evidence="1" key="1">
    <citation type="submission" date="2021-06" db="EMBL/GenBank/DDBJ databases">
        <authorList>
            <person name="Hodson N. C."/>
            <person name="Mongue J. A."/>
            <person name="Jaron S. K."/>
        </authorList>
    </citation>
    <scope>NUCLEOTIDE SEQUENCE</scope>
</reference>
<dbReference type="EMBL" id="CAJVCH010538653">
    <property type="protein sequence ID" value="CAG7826109.1"/>
    <property type="molecule type" value="Genomic_DNA"/>
</dbReference>
<gene>
    <name evidence="1" type="ORF">AFUS01_LOCUS36177</name>
</gene>
<evidence type="ECO:0000313" key="2">
    <source>
        <dbReference type="Proteomes" id="UP000708208"/>
    </source>
</evidence>
<organism evidence="1 2">
    <name type="scientific">Allacma fusca</name>
    <dbReference type="NCBI Taxonomy" id="39272"/>
    <lineage>
        <taxon>Eukaryota</taxon>
        <taxon>Metazoa</taxon>
        <taxon>Ecdysozoa</taxon>
        <taxon>Arthropoda</taxon>
        <taxon>Hexapoda</taxon>
        <taxon>Collembola</taxon>
        <taxon>Symphypleona</taxon>
        <taxon>Sminthuridae</taxon>
        <taxon>Allacma</taxon>
    </lineage>
</organism>
<name>A0A8J2PK72_9HEXA</name>
<keyword evidence="2" id="KW-1185">Reference proteome</keyword>
<dbReference type="Proteomes" id="UP000708208">
    <property type="component" value="Unassembled WGS sequence"/>
</dbReference>
<protein>
    <submittedName>
        <fullName evidence="1">Uncharacterized protein</fullName>
    </submittedName>
</protein>
<feature type="non-terminal residue" evidence="1">
    <location>
        <position position="1"/>
    </location>
</feature>